<dbReference type="PANTHER" id="PTHR11455:SF18">
    <property type="entry name" value="SI:CH1073-390K14.1"/>
    <property type="match status" value="1"/>
</dbReference>
<dbReference type="GO" id="GO:0003677">
    <property type="term" value="F:DNA binding"/>
    <property type="evidence" value="ECO:0007669"/>
    <property type="project" value="TreeGrafter"/>
</dbReference>
<evidence type="ECO:0000256" key="2">
    <source>
        <dbReference type="ARBA" id="ARBA00022827"/>
    </source>
</evidence>
<keyword evidence="1 3" id="KW-0285">Flavoprotein</keyword>
<dbReference type="Gene3D" id="1.10.579.10">
    <property type="entry name" value="DNA Cyclobutane Dipyrimidine Photolyase, subunit A, domain 3"/>
    <property type="match status" value="1"/>
</dbReference>
<comment type="cofactor">
    <cofactor evidence="3">
        <name>FAD</name>
        <dbReference type="ChEBI" id="CHEBI:57692"/>
    </cofactor>
    <text evidence="3">Binds 1 FAD per subunit.</text>
</comment>
<evidence type="ECO:0000256" key="5">
    <source>
        <dbReference type="SAM" id="MobiDB-lite"/>
    </source>
</evidence>
<reference evidence="7 8" key="2">
    <citation type="journal article" date="2016" name="Science">
        <title>A bacterium that degrades and assimilates poly(ethylene terephthalate).</title>
        <authorList>
            <person name="Yoshida S."/>
            <person name="Hiraga K."/>
            <person name="Takehana T."/>
            <person name="Taniguchi I."/>
            <person name="Yamaji H."/>
            <person name="Maeda Y."/>
            <person name="Toyohara K."/>
            <person name="Miyamoto K."/>
            <person name="Kimura Y."/>
            <person name="Oda K."/>
        </authorList>
    </citation>
    <scope>NUCLEOTIDE SEQUENCE [LARGE SCALE GENOMIC DNA]</scope>
    <source>
        <strain evidence="8">NBRC 110686 / TISTR 2288 / 201-F6</strain>
    </source>
</reference>
<feature type="domain" description="Cryptochrome/DNA photolyase FAD-binding" evidence="6">
    <location>
        <begin position="50"/>
        <end position="177"/>
    </location>
</feature>
<dbReference type="PRINTS" id="PR00147">
    <property type="entry name" value="DNAPHOTLYASE"/>
</dbReference>
<comment type="caution">
    <text evidence="7">The sequence shown here is derived from an EMBL/GenBank/DDBJ whole genome shotgun (WGS) entry which is preliminary data.</text>
</comment>
<dbReference type="EC" id="4.1.99.3" evidence="7"/>
<name>A0A0K8P3R3_PISS1</name>
<dbReference type="GO" id="GO:0003904">
    <property type="term" value="F:deoxyribodipyrimidine photo-lyase activity"/>
    <property type="evidence" value="ECO:0007669"/>
    <property type="project" value="UniProtKB-EC"/>
</dbReference>
<dbReference type="SUPFAM" id="SSF48173">
    <property type="entry name" value="Cryptochrome/photolyase FAD-binding domain"/>
    <property type="match status" value="1"/>
</dbReference>
<evidence type="ECO:0000313" key="7">
    <source>
        <dbReference type="EMBL" id="GAP37252.1"/>
    </source>
</evidence>
<feature type="binding site" evidence="3">
    <location>
        <begin position="149"/>
        <end position="151"/>
    </location>
    <ligand>
        <name>FAD</name>
        <dbReference type="ChEBI" id="CHEBI:57692"/>
    </ligand>
</feature>
<dbReference type="Proteomes" id="UP000037660">
    <property type="component" value="Unassembled WGS sequence"/>
</dbReference>
<dbReference type="AlphaFoldDB" id="A0A0K8P3R3"/>
<dbReference type="GO" id="GO:0032922">
    <property type="term" value="P:circadian regulation of gene expression"/>
    <property type="evidence" value="ECO:0007669"/>
    <property type="project" value="TreeGrafter"/>
</dbReference>
<feature type="binding site" evidence="3">
    <location>
        <begin position="53"/>
        <end position="60"/>
    </location>
    <ligand>
        <name>FAD</name>
        <dbReference type="ChEBI" id="CHEBI:57692"/>
    </ligand>
</feature>
<organism evidence="7 8">
    <name type="scientific">Piscinibacter sakaiensis</name>
    <name type="common">Ideonella sakaiensis</name>
    <dbReference type="NCBI Taxonomy" id="1547922"/>
    <lineage>
        <taxon>Bacteria</taxon>
        <taxon>Pseudomonadati</taxon>
        <taxon>Pseudomonadota</taxon>
        <taxon>Betaproteobacteria</taxon>
        <taxon>Burkholderiales</taxon>
        <taxon>Sphaerotilaceae</taxon>
        <taxon>Piscinibacter</taxon>
    </lineage>
</organism>
<dbReference type="InterPro" id="IPR002081">
    <property type="entry name" value="Cryptochrome/DNA_photolyase_1"/>
</dbReference>
<dbReference type="EMBL" id="BBYR01000044">
    <property type="protein sequence ID" value="GAP37252.1"/>
    <property type="molecule type" value="Genomic_DNA"/>
</dbReference>
<dbReference type="Pfam" id="PF03441">
    <property type="entry name" value="FAD_binding_7"/>
    <property type="match status" value="1"/>
</dbReference>
<evidence type="ECO:0000256" key="3">
    <source>
        <dbReference type="PIRSR" id="PIRSR602081-1"/>
    </source>
</evidence>
<keyword evidence="8" id="KW-1185">Reference proteome</keyword>
<protein>
    <submittedName>
        <fullName evidence="7">Putative deoxyribodipyrimidine photolyase</fullName>
        <ecNumber evidence="7">4.1.99.3</ecNumber>
    </submittedName>
</protein>
<accession>A0A0K8P3R3</accession>
<evidence type="ECO:0000256" key="1">
    <source>
        <dbReference type="ARBA" id="ARBA00022630"/>
    </source>
</evidence>
<keyword evidence="2 3" id="KW-0274">FAD</keyword>
<dbReference type="InterPro" id="IPR036134">
    <property type="entry name" value="Crypto/Photolyase_FAD-like_sf"/>
</dbReference>
<feature type="binding site" evidence="3">
    <location>
        <position position="6"/>
    </location>
    <ligand>
        <name>FAD</name>
        <dbReference type="ChEBI" id="CHEBI:57692"/>
    </ligand>
</feature>
<evidence type="ECO:0000259" key="6">
    <source>
        <dbReference type="Pfam" id="PF03441"/>
    </source>
</evidence>
<evidence type="ECO:0000313" key="8">
    <source>
        <dbReference type="Proteomes" id="UP000037660"/>
    </source>
</evidence>
<dbReference type="GO" id="GO:0043153">
    <property type="term" value="P:entrainment of circadian clock by photoperiod"/>
    <property type="evidence" value="ECO:0007669"/>
    <property type="project" value="TreeGrafter"/>
</dbReference>
<gene>
    <name evidence="7" type="ORF">ISF6_3107</name>
</gene>
<reference evidence="8" key="1">
    <citation type="submission" date="2015-07" db="EMBL/GenBank/DDBJ databases">
        <title>Discovery of a poly(ethylene terephthalate assimilation.</title>
        <authorList>
            <person name="Yoshida S."/>
            <person name="Hiraga K."/>
            <person name="Takehana T."/>
            <person name="Taniguchi I."/>
            <person name="Yamaji H."/>
            <person name="Maeda Y."/>
            <person name="Toyohara K."/>
            <person name="Miyamoto K."/>
            <person name="Kimura Y."/>
            <person name="Oda K."/>
        </authorList>
    </citation>
    <scope>NUCLEOTIDE SEQUENCE [LARGE SCALE GENOMIC DNA]</scope>
    <source>
        <strain evidence="8">NBRC 110686 / TISTR 2288 / 201-F6</strain>
    </source>
</reference>
<proteinExistence type="inferred from homology"/>
<feature type="binding site" evidence="3">
    <location>
        <position position="50"/>
    </location>
    <ligand>
        <name>FAD</name>
        <dbReference type="ChEBI" id="CHEBI:57692"/>
    </ligand>
</feature>
<dbReference type="GO" id="GO:0071949">
    <property type="term" value="F:FAD binding"/>
    <property type="evidence" value="ECO:0007669"/>
    <property type="project" value="TreeGrafter"/>
</dbReference>
<feature type="region of interest" description="Disordered" evidence="5">
    <location>
        <begin position="210"/>
        <end position="231"/>
    </location>
</feature>
<keyword evidence="4" id="KW-0157">Chromophore</keyword>
<sequence length="418" mass="44816">MRPDAYARTRNALDGAVTRLSPYLTHGLLELPEVLAAVAARHPLGVQHKFVYELGWREYFHHVWAHRGDGILQSLHAGPLPDAAYAAEVPTDVREARSGVPVIDQAVRGLYAEGWLHNHARMWLASYLVHLRKVHWRAGADWLWGHLLDGDLASNHLSWQWVAGTGSHQPYLFNAGNVARHAPPHWHSPGSVLDTSYEALDALARDPLAVPATPAGEGVDEPGRDAAPGPSFAAQLEQGLAGPGAAAARGTPPVDPAAALAAAADAVRGREVWLAHPWALGDPPADLAPDTLVLAWWPVDVLSARPWSAARRDFAATRLAALSTQRWACDGATLGRLLAGARRVRTRGDPQLAGRLPASVQARPVPRLFAAVERPCPSFSAWWRRVTRGVHALDDLPGLAARLPDAATGRPAPGGSAP</sequence>
<dbReference type="Gene3D" id="1.25.40.80">
    <property type="match status" value="1"/>
</dbReference>
<evidence type="ECO:0000256" key="4">
    <source>
        <dbReference type="RuleBase" id="RU004182"/>
    </source>
</evidence>
<dbReference type="GO" id="GO:0005737">
    <property type="term" value="C:cytoplasm"/>
    <property type="evidence" value="ECO:0007669"/>
    <property type="project" value="TreeGrafter"/>
</dbReference>
<comment type="similarity">
    <text evidence="4">Belongs to the DNA photolyase family.</text>
</comment>
<dbReference type="STRING" id="1547922.ISF6_3107"/>
<dbReference type="InterPro" id="IPR005101">
    <property type="entry name" value="Cryptochr/Photolyase_FAD-bd"/>
</dbReference>
<keyword evidence="7" id="KW-0456">Lyase</keyword>
<dbReference type="PANTHER" id="PTHR11455">
    <property type="entry name" value="CRYPTOCHROME"/>
    <property type="match status" value="1"/>
</dbReference>